<keyword evidence="4 7" id="KW-0378">Hydrolase</keyword>
<evidence type="ECO:0000259" key="6">
    <source>
        <dbReference type="Pfam" id="PF01979"/>
    </source>
</evidence>
<dbReference type="GO" id="GO:0004157">
    <property type="term" value="F:dihydropyrimidinase activity"/>
    <property type="evidence" value="ECO:0007669"/>
    <property type="project" value="UniProtKB-EC"/>
</dbReference>
<evidence type="ECO:0000256" key="2">
    <source>
        <dbReference type="ARBA" id="ARBA00008829"/>
    </source>
</evidence>
<gene>
    <name evidence="7" type="primary">hydA</name>
    <name evidence="7" type="ORF">H1R19_04890</name>
</gene>
<comment type="PTM">
    <text evidence="5">Carbamylation allows a single lysine to coordinate two divalent metal cations.</text>
</comment>
<keyword evidence="8" id="KW-1185">Reference proteome</keyword>
<evidence type="ECO:0000256" key="3">
    <source>
        <dbReference type="ARBA" id="ARBA00022723"/>
    </source>
</evidence>
<evidence type="ECO:0000313" key="8">
    <source>
        <dbReference type="Proteomes" id="UP000515663"/>
    </source>
</evidence>
<dbReference type="Pfam" id="PF01979">
    <property type="entry name" value="Amidohydro_1"/>
    <property type="match status" value="1"/>
</dbReference>
<dbReference type="Gene3D" id="2.30.40.10">
    <property type="entry name" value="Urease, subunit C, domain 1"/>
    <property type="match status" value="1"/>
</dbReference>
<dbReference type="InterPro" id="IPR006680">
    <property type="entry name" value="Amidohydro-rel"/>
</dbReference>
<sequence length="469" mass="50278">MTRRILLRGGHVVDEQSITHVDVLIIDGAIAEIGQLGEIADAEIVDCTGKLVLPGGVDAHTHMDSKSFDPATSDDFYTGTRAAAVGGTTTIIDYSAQLPGLDVWDSVQSHAADAADKAVIDWGLHAQIARFDDTLPTQLGELARSGVTSVKTFMAYRGALMLNDGELFEVLRTAGSAGMQVCVHAENGDVIDVLARDLVNKGVTGPRGHLLSRPPETEAEAVSRAIRISRMADAPLYLVHLSTEESAQLVAEARREDWPITAETCTHYLTLGPELYDAPDFEGAKAVLTPPLREKHHHDALWSALDTGVLGIVSSDHCPYCFDGQKSLGRDDFRRIPNGGPGVEHRMIVTWSEGVASGRLTPNQFVKVTAAEPARQFGLYPRKGVLAPGSDADIVILDPEGTTSVSAENQVQNVDYTLWEGWSLTGRIDAVYSRGDLIAHDGVLTAEGDRAGRGRYLTRASAGTGLTTP</sequence>
<dbReference type="GO" id="GO:0046872">
    <property type="term" value="F:metal ion binding"/>
    <property type="evidence" value="ECO:0007669"/>
    <property type="project" value="UniProtKB-KW"/>
</dbReference>
<dbReference type="SUPFAM" id="SSF51338">
    <property type="entry name" value="Composite domain of metallo-dependent hydrolases"/>
    <property type="match status" value="2"/>
</dbReference>
<dbReference type="InterPro" id="IPR011059">
    <property type="entry name" value="Metal-dep_hydrolase_composite"/>
</dbReference>
<dbReference type="NCBIfam" id="TIGR02033">
    <property type="entry name" value="D-hydantoinase"/>
    <property type="match status" value="1"/>
</dbReference>
<dbReference type="PANTHER" id="PTHR11647">
    <property type="entry name" value="HYDRANTOINASE/DIHYDROPYRIMIDINASE FAMILY MEMBER"/>
    <property type="match status" value="1"/>
</dbReference>
<dbReference type="SUPFAM" id="SSF51556">
    <property type="entry name" value="Metallo-dependent hydrolases"/>
    <property type="match status" value="1"/>
</dbReference>
<feature type="domain" description="Amidohydrolase-related" evidence="6">
    <location>
        <begin position="51"/>
        <end position="437"/>
    </location>
</feature>
<comment type="cofactor">
    <cofactor evidence="1">
        <name>Zn(2+)</name>
        <dbReference type="ChEBI" id="CHEBI:29105"/>
    </cofactor>
</comment>
<dbReference type="InterPro" id="IPR050378">
    <property type="entry name" value="Metallo-dep_Hydrolases_sf"/>
</dbReference>
<organism evidence="7 8">
    <name type="scientific">Gordonia jinghuaiqii</name>
    <dbReference type="NCBI Taxonomy" id="2758710"/>
    <lineage>
        <taxon>Bacteria</taxon>
        <taxon>Bacillati</taxon>
        <taxon>Actinomycetota</taxon>
        <taxon>Actinomycetes</taxon>
        <taxon>Mycobacteriales</taxon>
        <taxon>Gordoniaceae</taxon>
        <taxon>Gordonia</taxon>
    </lineage>
</organism>
<evidence type="ECO:0000313" key="7">
    <source>
        <dbReference type="EMBL" id="QMT02494.1"/>
    </source>
</evidence>
<dbReference type="Gene3D" id="3.20.20.140">
    <property type="entry name" value="Metal-dependent hydrolases"/>
    <property type="match status" value="1"/>
</dbReference>
<keyword evidence="3" id="KW-0479">Metal-binding</keyword>
<dbReference type="AlphaFoldDB" id="A0A7D7LZC4"/>
<name>A0A7D7LZC4_9ACTN</name>
<dbReference type="PANTHER" id="PTHR11647:SF1">
    <property type="entry name" value="COLLAPSIN RESPONSE MEDIATOR PROTEIN"/>
    <property type="match status" value="1"/>
</dbReference>
<protein>
    <submittedName>
        <fullName evidence="7">Dihydropyrimidinase</fullName>
        <ecNumber evidence="7">3.5.2.2</ecNumber>
    </submittedName>
</protein>
<dbReference type="KEGG" id="gji:H1R19_04890"/>
<evidence type="ECO:0000256" key="1">
    <source>
        <dbReference type="ARBA" id="ARBA00001947"/>
    </source>
</evidence>
<dbReference type="EMBL" id="CP059491">
    <property type="protein sequence ID" value="QMT02494.1"/>
    <property type="molecule type" value="Genomic_DNA"/>
</dbReference>
<dbReference type="Proteomes" id="UP000515663">
    <property type="component" value="Chromosome"/>
</dbReference>
<reference evidence="8" key="1">
    <citation type="submission" date="2020-07" db="EMBL/GenBank/DDBJ databases">
        <title>novel species isolated from the respiratory tract of Marmot.</title>
        <authorList>
            <person name="Zhang G."/>
        </authorList>
    </citation>
    <scope>NUCLEOTIDE SEQUENCE [LARGE SCALE GENOMIC DNA]</scope>
    <source>
        <strain evidence="8">686</strain>
    </source>
</reference>
<dbReference type="EC" id="3.5.2.2" evidence="7"/>
<dbReference type="CDD" id="cd01314">
    <property type="entry name" value="D-HYD"/>
    <property type="match status" value="1"/>
</dbReference>
<dbReference type="GO" id="GO:0005829">
    <property type="term" value="C:cytosol"/>
    <property type="evidence" value="ECO:0007669"/>
    <property type="project" value="TreeGrafter"/>
</dbReference>
<feature type="modified residue" description="N6-carboxylysine" evidence="5">
    <location>
        <position position="151"/>
    </location>
</feature>
<evidence type="ECO:0000256" key="5">
    <source>
        <dbReference type="PIRSR" id="PIRSR611778-50"/>
    </source>
</evidence>
<dbReference type="InterPro" id="IPR032466">
    <property type="entry name" value="Metal_Hydrolase"/>
</dbReference>
<dbReference type="FunFam" id="3.20.20.140:FF:000076">
    <property type="entry name" value="Dihydropyrimidinase like 2"/>
    <property type="match status" value="1"/>
</dbReference>
<proteinExistence type="inferred from homology"/>
<accession>A0A7D7LZC4</accession>
<dbReference type="RefSeq" id="WP_219850707.1">
    <property type="nucleotide sequence ID" value="NZ_CP059491.1"/>
</dbReference>
<evidence type="ECO:0000256" key="4">
    <source>
        <dbReference type="ARBA" id="ARBA00022801"/>
    </source>
</evidence>
<dbReference type="InterPro" id="IPR011778">
    <property type="entry name" value="Hydantoinase/dihydroPyrase"/>
</dbReference>
<comment type="similarity">
    <text evidence="2">Belongs to the metallo-dependent hydrolases superfamily. Hydantoinase/dihydropyrimidinase family.</text>
</comment>